<dbReference type="EMBL" id="FNSD01000001">
    <property type="protein sequence ID" value="SEB80002.1"/>
    <property type="molecule type" value="Genomic_DNA"/>
</dbReference>
<evidence type="ECO:0000313" key="1">
    <source>
        <dbReference type="EMBL" id="SEB80002.1"/>
    </source>
</evidence>
<name>A0A1H4MCC6_9BACT</name>
<organism evidence="1 2">
    <name type="scientific">Terriglobus roseus</name>
    <dbReference type="NCBI Taxonomy" id="392734"/>
    <lineage>
        <taxon>Bacteria</taxon>
        <taxon>Pseudomonadati</taxon>
        <taxon>Acidobacteriota</taxon>
        <taxon>Terriglobia</taxon>
        <taxon>Terriglobales</taxon>
        <taxon>Acidobacteriaceae</taxon>
        <taxon>Terriglobus</taxon>
    </lineage>
</organism>
<protein>
    <submittedName>
        <fullName evidence="1">Uncharacterized protein</fullName>
    </submittedName>
</protein>
<sequence length="55" mass="6389">MRAPISNSAPENWRALFMLVTMRPLSIQNMWDSEIQKYPLLIVPCEEIRVATRNG</sequence>
<reference evidence="1 2" key="1">
    <citation type="submission" date="2016-10" db="EMBL/GenBank/DDBJ databases">
        <authorList>
            <person name="de Groot N.N."/>
        </authorList>
    </citation>
    <scope>NUCLEOTIDE SEQUENCE [LARGE SCALE GENOMIC DNA]</scope>
    <source>
        <strain evidence="1 2">AB35.6</strain>
    </source>
</reference>
<proteinExistence type="predicted"/>
<accession>A0A1H4MCC6</accession>
<gene>
    <name evidence="1" type="ORF">SAMN05443244_1873</name>
</gene>
<evidence type="ECO:0000313" key="2">
    <source>
        <dbReference type="Proteomes" id="UP000182409"/>
    </source>
</evidence>
<dbReference type="AlphaFoldDB" id="A0A1H4MCC6"/>
<dbReference type="Proteomes" id="UP000182409">
    <property type="component" value="Unassembled WGS sequence"/>
</dbReference>